<evidence type="ECO:0000256" key="8">
    <source>
        <dbReference type="ARBA" id="ARBA00049244"/>
    </source>
</evidence>
<comment type="similarity">
    <text evidence="1">Belongs to the DNA polymerase type-B family.</text>
</comment>
<evidence type="ECO:0000256" key="5">
    <source>
        <dbReference type="ARBA" id="ARBA00022705"/>
    </source>
</evidence>
<accession>T1KDW6</accession>
<dbReference type="EnsemblMetazoa" id="tetur09g04450.1">
    <property type="protein sequence ID" value="tetur09g04450.1"/>
    <property type="gene ID" value="tetur09g04450"/>
</dbReference>
<dbReference type="InterPro" id="IPR043502">
    <property type="entry name" value="DNA/RNA_pol_sf"/>
</dbReference>
<protein>
    <recommendedName>
        <fullName evidence="2">DNA-directed DNA polymerase</fullName>
        <ecNumber evidence="2">2.7.7.7</ecNumber>
    </recommendedName>
</protein>
<reference evidence="10" key="2">
    <citation type="submission" date="2015-06" db="UniProtKB">
        <authorList>
            <consortium name="EnsemblMetazoa"/>
        </authorList>
    </citation>
    <scope>IDENTIFICATION</scope>
</reference>
<comment type="catalytic activity">
    <reaction evidence="8">
        <text>DNA(n) + a 2'-deoxyribonucleoside 5'-triphosphate = DNA(n+1) + diphosphate</text>
        <dbReference type="Rhea" id="RHEA:22508"/>
        <dbReference type="Rhea" id="RHEA-COMP:17339"/>
        <dbReference type="Rhea" id="RHEA-COMP:17340"/>
        <dbReference type="ChEBI" id="CHEBI:33019"/>
        <dbReference type="ChEBI" id="CHEBI:61560"/>
        <dbReference type="ChEBI" id="CHEBI:173112"/>
        <dbReference type="EC" id="2.7.7.7"/>
    </reaction>
</comment>
<name>T1KDW6_TETUR</name>
<dbReference type="GO" id="GO:0003677">
    <property type="term" value="F:DNA binding"/>
    <property type="evidence" value="ECO:0007669"/>
    <property type="project" value="UniProtKB-KW"/>
</dbReference>
<keyword evidence="6" id="KW-0239">DNA-directed DNA polymerase</keyword>
<evidence type="ECO:0000256" key="7">
    <source>
        <dbReference type="ARBA" id="ARBA00023125"/>
    </source>
</evidence>
<evidence type="ECO:0000313" key="11">
    <source>
        <dbReference type="Proteomes" id="UP000015104"/>
    </source>
</evidence>
<sequence>MCIAKLMLNSLWGKFAQNSNLTKTSIMC</sequence>
<dbReference type="GO" id="GO:0000166">
    <property type="term" value="F:nucleotide binding"/>
    <property type="evidence" value="ECO:0007669"/>
    <property type="project" value="InterPro"/>
</dbReference>
<keyword evidence="3" id="KW-0808">Transferase</keyword>
<dbReference type="EC" id="2.7.7.7" evidence="2"/>
<proteinExistence type="inferred from homology"/>
<evidence type="ECO:0000259" key="9">
    <source>
        <dbReference type="Pfam" id="PF03175"/>
    </source>
</evidence>
<dbReference type="InterPro" id="IPR004868">
    <property type="entry name" value="DNA-dir_DNA_pol_B_mt/vir"/>
</dbReference>
<dbReference type="GO" id="GO:0003887">
    <property type="term" value="F:DNA-directed DNA polymerase activity"/>
    <property type="evidence" value="ECO:0007669"/>
    <property type="project" value="UniProtKB-KW"/>
</dbReference>
<dbReference type="GO" id="GO:0006260">
    <property type="term" value="P:DNA replication"/>
    <property type="evidence" value="ECO:0007669"/>
    <property type="project" value="UniProtKB-KW"/>
</dbReference>
<feature type="domain" description="DNA-directed DNA polymerase family B mitochondria/virus" evidence="9">
    <location>
        <begin position="3"/>
        <end position="27"/>
    </location>
</feature>
<dbReference type="HOGENOM" id="CLU_3413360_0_0_1"/>
<evidence type="ECO:0000256" key="3">
    <source>
        <dbReference type="ARBA" id="ARBA00022679"/>
    </source>
</evidence>
<keyword evidence="7" id="KW-0238">DNA-binding</keyword>
<organism evidence="10 11">
    <name type="scientific">Tetranychus urticae</name>
    <name type="common">Two-spotted spider mite</name>
    <dbReference type="NCBI Taxonomy" id="32264"/>
    <lineage>
        <taxon>Eukaryota</taxon>
        <taxon>Metazoa</taxon>
        <taxon>Ecdysozoa</taxon>
        <taxon>Arthropoda</taxon>
        <taxon>Chelicerata</taxon>
        <taxon>Arachnida</taxon>
        <taxon>Acari</taxon>
        <taxon>Acariformes</taxon>
        <taxon>Trombidiformes</taxon>
        <taxon>Prostigmata</taxon>
        <taxon>Eleutherengona</taxon>
        <taxon>Raphignathae</taxon>
        <taxon>Tetranychoidea</taxon>
        <taxon>Tetranychidae</taxon>
        <taxon>Tetranychus</taxon>
    </lineage>
</organism>
<keyword evidence="11" id="KW-1185">Reference proteome</keyword>
<evidence type="ECO:0000256" key="6">
    <source>
        <dbReference type="ARBA" id="ARBA00022932"/>
    </source>
</evidence>
<keyword evidence="5" id="KW-0235">DNA replication</keyword>
<evidence type="ECO:0000256" key="1">
    <source>
        <dbReference type="ARBA" id="ARBA00005755"/>
    </source>
</evidence>
<evidence type="ECO:0000256" key="4">
    <source>
        <dbReference type="ARBA" id="ARBA00022695"/>
    </source>
</evidence>
<dbReference type="AlphaFoldDB" id="T1KDW6"/>
<evidence type="ECO:0000256" key="2">
    <source>
        <dbReference type="ARBA" id="ARBA00012417"/>
    </source>
</evidence>
<evidence type="ECO:0000313" key="10">
    <source>
        <dbReference type="EnsemblMetazoa" id="tetur09g04450.1"/>
    </source>
</evidence>
<reference evidence="11" key="1">
    <citation type="submission" date="2011-08" db="EMBL/GenBank/DDBJ databases">
        <authorList>
            <person name="Rombauts S."/>
        </authorList>
    </citation>
    <scope>NUCLEOTIDE SEQUENCE</scope>
    <source>
        <strain evidence="11">London</strain>
    </source>
</reference>
<keyword evidence="4" id="KW-0548">Nucleotidyltransferase</keyword>
<dbReference type="SUPFAM" id="SSF56672">
    <property type="entry name" value="DNA/RNA polymerases"/>
    <property type="match status" value="1"/>
</dbReference>
<dbReference type="Pfam" id="PF03175">
    <property type="entry name" value="DNA_pol_B_2"/>
    <property type="match status" value="1"/>
</dbReference>
<dbReference type="Proteomes" id="UP000015104">
    <property type="component" value="Unassembled WGS sequence"/>
</dbReference>
<dbReference type="EMBL" id="CAEY01002028">
    <property type="status" value="NOT_ANNOTATED_CDS"/>
    <property type="molecule type" value="Genomic_DNA"/>
</dbReference>
<dbReference type="Gene3D" id="1.10.287.690">
    <property type="entry name" value="Helix hairpin bin"/>
    <property type="match status" value="1"/>
</dbReference>